<dbReference type="EMBL" id="UYYB01027705">
    <property type="protein sequence ID" value="VDM72877.1"/>
    <property type="molecule type" value="Genomic_DNA"/>
</dbReference>
<keyword evidence="3" id="KW-1185">Reference proteome</keyword>
<feature type="region of interest" description="Disordered" evidence="1">
    <location>
        <begin position="113"/>
        <end position="141"/>
    </location>
</feature>
<feature type="region of interest" description="Disordered" evidence="1">
    <location>
        <begin position="73"/>
        <end position="94"/>
    </location>
</feature>
<gene>
    <name evidence="2" type="ORF">SVUK_LOCUS7875</name>
</gene>
<organism evidence="2 3">
    <name type="scientific">Strongylus vulgaris</name>
    <name type="common">Blood worm</name>
    <dbReference type="NCBI Taxonomy" id="40348"/>
    <lineage>
        <taxon>Eukaryota</taxon>
        <taxon>Metazoa</taxon>
        <taxon>Ecdysozoa</taxon>
        <taxon>Nematoda</taxon>
        <taxon>Chromadorea</taxon>
        <taxon>Rhabditida</taxon>
        <taxon>Rhabditina</taxon>
        <taxon>Rhabditomorpha</taxon>
        <taxon>Strongyloidea</taxon>
        <taxon>Strongylidae</taxon>
        <taxon>Strongylus</taxon>
    </lineage>
</organism>
<name>A0A3P7J9L8_STRVU</name>
<evidence type="ECO:0000313" key="3">
    <source>
        <dbReference type="Proteomes" id="UP000270094"/>
    </source>
</evidence>
<proteinExistence type="predicted"/>
<feature type="non-terminal residue" evidence="2">
    <location>
        <position position="1"/>
    </location>
</feature>
<evidence type="ECO:0000256" key="1">
    <source>
        <dbReference type="SAM" id="MobiDB-lite"/>
    </source>
</evidence>
<accession>A0A3P7J9L8</accession>
<evidence type="ECO:0000313" key="2">
    <source>
        <dbReference type="EMBL" id="VDM72877.1"/>
    </source>
</evidence>
<dbReference type="AlphaFoldDB" id="A0A3P7J9L8"/>
<reference evidence="2 3" key="1">
    <citation type="submission" date="2018-11" db="EMBL/GenBank/DDBJ databases">
        <authorList>
            <consortium name="Pathogen Informatics"/>
        </authorList>
    </citation>
    <scope>NUCLEOTIDE SEQUENCE [LARGE SCALE GENOMIC DNA]</scope>
</reference>
<dbReference type="Proteomes" id="UP000270094">
    <property type="component" value="Unassembled WGS sequence"/>
</dbReference>
<protein>
    <submittedName>
        <fullName evidence="2">Uncharacterized protein</fullName>
    </submittedName>
</protein>
<sequence>VYVTAAPVPVEAVLEGGTEVQTHGISRPKPLKYTEPPPAPVHITATIQPCQHIVGEERAVEVGNDIEGYRDSGATVSTYSTPAPTPVHVTTTTQPSEAVLGRISDVESYAAGPPAIPPTPSTRAPAPVHVTAPSQPVEGSSLEGYGRLRFKMSKFSHKR</sequence>